<protein>
    <submittedName>
        <fullName evidence="2">Uncharacterized protein</fullName>
    </submittedName>
</protein>
<dbReference type="EMBL" id="LAZR01002821">
    <property type="protein sequence ID" value="KKN25188.1"/>
    <property type="molecule type" value="Genomic_DNA"/>
</dbReference>
<gene>
    <name evidence="2" type="ORF">LCGC14_0887140</name>
</gene>
<keyword evidence="1" id="KW-0472">Membrane</keyword>
<evidence type="ECO:0000256" key="1">
    <source>
        <dbReference type="SAM" id="Phobius"/>
    </source>
</evidence>
<dbReference type="AlphaFoldDB" id="A0A0F9S751"/>
<sequence length="60" mass="6815">MNMPLELKIFLTWAILLFCIMFAGISTIGNITAQEILKPLALGWMVIGPIAGLFYMWREL</sequence>
<comment type="caution">
    <text evidence="2">The sequence shown here is derived from an EMBL/GenBank/DDBJ whole genome shotgun (WGS) entry which is preliminary data.</text>
</comment>
<reference evidence="2" key="1">
    <citation type="journal article" date="2015" name="Nature">
        <title>Complex archaea that bridge the gap between prokaryotes and eukaryotes.</title>
        <authorList>
            <person name="Spang A."/>
            <person name="Saw J.H."/>
            <person name="Jorgensen S.L."/>
            <person name="Zaremba-Niedzwiedzka K."/>
            <person name="Martijn J."/>
            <person name="Lind A.E."/>
            <person name="van Eijk R."/>
            <person name="Schleper C."/>
            <person name="Guy L."/>
            <person name="Ettema T.J."/>
        </authorList>
    </citation>
    <scope>NUCLEOTIDE SEQUENCE</scope>
</reference>
<name>A0A0F9S751_9ZZZZ</name>
<feature type="transmembrane region" description="Helical" evidence="1">
    <location>
        <begin position="40"/>
        <end position="57"/>
    </location>
</feature>
<accession>A0A0F9S751</accession>
<proteinExistence type="predicted"/>
<feature type="transmembrane region" description="Helical" evidence="1">
    <location>
        <begin position="7"/>
        <end position="28"/>
    </location>
</feature>
<organism evidence="2">
    <name type="scientific">marine sediment metagenome</name>
    <dbReference type="NCBI Taxonomy" id="412755"/>
    <lineage>
        <taxon>unclassified sequences</taxon>
        <taxon>metagenomes</taxon>
        <taxon>ecological metagenomes</taxon>
    </lineage>
</organism>
<evidence type="ECO:0000313" key="2">
    <source>
        <dbReference type="EMBL" id="KKN25188.1"/>
    </source>
</evidence>
<keyword evidence="1" id="KW-1133">Transmembrane helix</keyword>
<keyword evidence="1" id="KW-0812">Transmembrane</keyword>